<sequence length="274" mass="32231">MQKQLEYMHSVIQDHEQKHLNSMKQSLSTRLQTSPTVGHQTGFDNAYQCTYVCQKRREENLKNYQRQFSYKPVINANTDKLLNSKNQRPPKIQKQPDQPSFKPTIFTDQKYLQQLKNEYKNFQKKPEIEKPDKEILELKQCTFKPEITAKARAVQRNFNSLIQESQIVAQKKLMQQRQEQIEKTKEQEYMSQFGSYIDKKAVKQMMKMSNLDSDVYETFSVKHDNSLSSFNAVTSSLLFDDSKFNDQENKQKIDDIDVSAQMLDVLNSFGIEEL</sequence>
<feature type="region of interest" description="Disordered" evidence="1">
    <location>
        <begin position="81"/>
        <end position="102"/>
    </location>
</feature>
<evidence type="ECO:0000313" key="3">
    <source>
        <dbReference type="EMBL" id="CAL6019251.1"/>
    </source>
</evidence>
<dbReference type="EMBL" id="CAXDID020000082">
    <property type="protein sequence ID" value="CAL6019251.1"/>
    <property type="molecule type" value="Genomic_DNA"/>
</dbReference>
<comment type="caution">
    <text evidence="2">The sequence shown here is derived from an EMBL/GenBank/DDBJ whole genome shotgun (WGS) entry which is preliminary data.</text>
</comment>
<gene>
    <name evidence="2" type="ORF">HINF_LOCUS14003</name>
    <name evidence="3" type="ORF">HINF_LOCUS26861</name>
</gene>
<organism evidence="2">
    <name type="scientific">Hexamita inflata</name>
    <dbReference type="NCBI Taxonomy" id="28002"/>
    <lineage>
        <taxon>Eukaryota</taxon>
        <taxon>Metamonada</taxon>
        <taxon>Diplomonadida</taxon>
        <taxon>Hexamitidae</taxon>
        <taxon>Hexamitinae</taxon>
        <taxon>Hexamita</taxon>
    </lineage>
</organism>
<reference evidence="2" key="1">
    <citation type="submission" date="2023-06" db="EMBL/GenBank/DDBJ databases">
        <authorList>
            <person name="Kurt Z."/>
        </authorList>
    </citation>
    <scope>NUCLEOTIDE SEQUENCE</scope>
</reference>
<reference evidence="3 4" key="2">
    <citation type="submission" date="2024-07" db="EMBL/GenBank/DDBJ databases">
        <authorList>
            <person name="Akdeniz Z."/>
        </authorList>
    </citation>
    <scope>NUCLEOTIDE SEQUENCE [LARGE SCALE GENOMIC DNA]</scope>
</reference>
<dbReference type="EMBL" id="CATOUU010000367">
    <property type="protein sequence ID" value="CAI9926358.1"/>
    <property type="molecule type" value="Genomic_DNA"/>
</dbReference>
<evidence type="ECO:0000313" key="2">
    <source>
        <dbReference type="EMBL" id="CAI9926358.1"/>
    </source>
</evidence>
<proteinExistence type="predicted"/>
<accession>A0AA86NVU0</accession>
<name>A0AA86NVU0_9EUKA</name>
<evidence type="ECO:0000313" key="4">
    <source>
        <dbReference type="Proteomes" id="UP001642409"/>
    </source>
</evidence>
<dbReference type="Proteomes" id="UP001642409">
    <property type="component" value="Unassembled WGS sequence"/>
</dbReference>
<evidence type="ECO:0000256" key="1">
    <source>
        <dbReference type="SAM" id="MobiDB-lite"/>
    </source>
</evidence>
<protein>
    <submittedName>
        <fullName evidence="3">Hypothetical_protein</fullName>
    </submittedName>
</protein>
<dbReference type="AlphaFoldDB" id="A0AA86NVU0"/>
<keyword evidence="4" id="KW-1185">Reference proteome</keyword>